<name>A0A0N4YXJ2_NIPBR</name>
<protein>
    <submittedName>
        <fullName evidence="4">Cytoplasmic protein</fullName>
    </submittedName>
</protein>
<sequence>MESQFMMRKEHQVQAAIPPKMKKEYVDSEYYPTLRSEDEEDGKR</sequence>
<evidence type="ECO:0000256" key="1">
    <source>
        <dbReference type="SAM" id="MobiDB-lite"/>
    </source>
</evidence>
<evidence type="ECO:0000313" key="4">
    <source>
        <dbReference type="WBParaSite" id="NBR_0002196401-mRNA-1"/>
    </source>
</evidence>
<reference evidence="2 3" key="2">
    <citation type="submission" date="2018-11" db="EMBL/GenBank/DDBJ databases">
        <authorList>
            <consortium name="Pathogen Informatics"/>
        </authorList>
    </citation>
    <scope>NUCLEOTIDE SEQUENCE [LARGE SCALE GENOMIC DNA]</scope>
</reference>
<gene>
    <name evidence="2" type="ORF">NBR_LOCUS21965</name>
</gene>
<feature type="region of interest" description="Disordered" evidence="1">
    <location>
        <begin position="1"/>
        <end position="22"/>
    </location>
</feature>
<evidence type="ECO:0000313" key="3">
    <source>
        <dbReference type="Proteomes" id="UP000271162"/>
    </source>
</evidence>
<accession>A0A0N4YXJ2</accession>
<keyword evidence="3" id="KW-1185">Reference proteome</keyword>
<dbReference type="AlphaFoldDB" id="A0A0N4YXJ2"/>
<reference evidence="4" key="1">
    <citation type="submission" date="2017-02" db="UniProtKB">
        <authorList>
            <consortium name="WormBaseParasite"/>
        </authorList>
    </citation>
    <scope>IDENTIFICATION</scope>
</reference>
<dbReference type="EMBL" id="UYSL01027158">
    <property type="protein sequence ID" value="VDL86461.1"/>
    <property type="molecule type" value="Genomic_DNA"/>
</dbReference>
<proteinExistence type="predicted"/>
<evidence type="ECO:0000313" key="2">
    <source>
        <dbReference type="EMBL" id="VDL86461.1"/>
    </source>
</evidence>
<dbReference type="Proteomes" id="UP000271162">
    <property type="component" value="Unassembled WGS sequence"/>
</dbReference>
<organism evidence="4">
    <name type="scientific">Nippostrongylus brasiliensis</name>
    <name type="common">Rat hookworm</name>
    <dbReference type="NCBI Taxonomy" id="27835"/>
    <lineage>
        <taxon>Eukaryota</taxon>
        <taxon>Metazoa</taxon>
        <taxon>Ecdysozoa</taxon>
        <taxon>Nematoda</taxon>
        <taxon>Chromadorea</taxon>
        <taxon>Rhabditida</taxon>
        <taxon>Rhabditina</taxon>
        <taxon>Rhabditomorpha</taxon>
        <taxon>Strongyloidea</taxon>
        <taxon>Heligmosomidae</taxon>
        <taxon>Nippostrongylus</taxon>
    </lineage>
</organism>
<dbReference type="WBParaSite" id="NBR_0002196401-mRNA-1">
    <property type="protein sequence ID" value="NBR_0002196401-mRNA-1"/>
    <property type="gene ID" value="NBR_0002196401"/>
</dbReference>